<keyword evidence="4" id="KW-0052">Apoplast</keyword>
<name>A0AAD3P3B2_NEPGR</name>
<dbReference type="PANTHER" id="PTHR46215">
    <property type="entry name" value="DIRIGENT PROTEIN 24-RELATED"/>
    <property type="match status" value="1"/>
</dbReference>
<comment type="similarity">
    <text evidence="1 4">Belongs to the plant dirigent protein family.</text>
</comment>
<evidence type="ECO:0000256" key="1">
    <source>
        <dbReference type="ARBA" id="ARBA00010746"/>
    </source>
</evidence>
<dbReference type="GO" id="GO:0048046">
    <property type="term" value="C:apoplast"/>
    <property type="evidence" value="ECO:0007669"/>
    <property type="project" value="UniProtKB-SubCell"/>
</dbReference>
<dbReference type="InterPro" id="IPR044859">
    <property type="entry name" value="Allene_oxi_cyc_Dirigent"/>
</dbReference>
<comment type="subcellular location">
    <subcellularLocation>
        <location evidence="4">Secreted</location>
        <location evidence="4">Extracellular space</location>
        <location evidence="4">Apoplast</location>
    </subcellularLocation>
</comment>
<evidence type="ECO:0000313" key="7">
    <source>
        <dbReference type="Proteomes" id="UP001279734"/>
    </source>
</evidence>
<comment type="caution">
    <text evidence="6">The sequence shown here is derived from an EMBL/GenBank/DDBJ whole genome shotgun (WGS) entry which is preliminary data.</text>
</comment>
<reference evidence="6" key="1">
    <citation type="submission" date="2023-05" db="EMBL/GenBank/DDBJ databases">
        <title>Nepenthes gracilis genome sequencing.</title>
        <authorList>
            <person name="Fukushima K."/>
        </authorList>
    </citation>
    <scope>NUCLEOTIDE SEQUENCE</scope>
    <source>
        <strain evidence="6">SING2019-196</strain>
    </source>
</reference>
<dbReference type="EMBL" id="BSYO01000001">
    <property type="protein sequence ID" value="GMG98226.1"/>
    <property type="molecule type" value="Genomic_DNA"/>
</dbReference>
<protein>
    <recommendedName>
        <fullName evidence="4">Dirigent protein</fullName>
    </recommendedName>
</protein>
<proteinExistence type="inferred from homology"/>
<feature type="region of interest" description="Disordered" evidence="5">
    <location>
        <begin position="43"/>
        <end position="70"/>
    </location>
</feature>
<dbReference type="AlphaFoldDB" id="A0AAD3P3B2"/>
<dbReference type="Proteomes" id="UP001279734">
    <property type="component" value="Unassembled WGS sequence"/>
</dbReference>
<evidence type="ECO:0000313" key="6">
    <source>
        <dbReference type="EMBL" id="GMG98226.1"/>
    </source>
</evidence>
<accession>A0AAD3P3B2</accession>
<keyword evidence="7" id="KW-1185">Reference proteome</keyword>
<evidence type="ECO:0000256" key="3">
    <source>
        <dbReference type="ARBA" id="ARBA00022525"/>
    </source>
</evidence>
<keyword evidence="3 4" id="KW-0964">Secreted</keyword>
<dbReference type="GO" id="GO:0009699">
    <property type="term" value="P:phenylpropanoid biosynthetic process"/>
    <property type="evidence" value="ECO:0007669"/>
    <property type="project" value="UniProtKB-ARBA"/>
</dbReference>
<dbReference type="Gene3D" id="2.40.480.10">
    <property type="entry name" value="Allene oxide cyclase-like"/>
    <property type="match status" value="1"/>
</dbReference>
<evidence type="ECO:0000256" key="4">
    <source>
        <dbReference type="RuleBase" id="RU363099"/>
    </source>
</evidence>
<comment type="function">
    <text evidence="4">Dirigent proteins impart stereoselectivity on the phenoxy radical-coupling reaction, yielding optically active lignans from two molecules of coniferyl alcohol in the biosynthesis of lignans, flavonolignans, and alkaloids and thus plays a central role in plant secondary metabolism.</text>
</comment>
<dbReference type="Pfam" id="PF03018">
    <property type="entry name" value="Dirigent"/>
    <property type="match status" value="1"/>
</dbReference>
<feature type="compositionally biased region" description="Low complexity" evidence="5">
    <location>
        <begin position="44"/>
        <end position="70"/>
    </location>
</feature>
<comment type="subunit">
    <text evidence="2 4">Homodimer.</text>
</comment>
<dbReference type="PANTHER" id="PTHR46215:SF5">
    <property type="entry name" value="DIRIGENT PROTEIN"/>
    <property type="match status" value="1"/>
</dbReference>
<evidence type="ECO:0000256" key="2">
    <source>
        <dbReference type="ARBA" id="ARBA00011738"/>
    </source>
</evidence>
<organism evidence="6 7">
    <name type="scientific">Nepenthes gracilis</name>
    <name type="common">Slender pitcher plant</name>
    <dbReference type="NCBI Taxonomy" id="150966"/>
    <lineage>
        <taxon>Eukaryota</taxon>
        <taxon>Viridiplantae</taxon>
        <taxon>Streptophyta</taxon>
        <taxon>Embryophyta</taxon>
        <taxon>Tracheophyta</taxon>
        <taxon>Spermatophyta</taxon>
        <taxon>Magnoliopsida</taxon>
        <taxon>eudicotyledons</taxon>
        <taxon>Gunneridae</taxon>
        <taxon>Pentapetalae</taxon>
        <taxon>Caryophyllales</taxon>
        <taxon>Nepenthaceae</taxon>
        <taxon>Nepenthes</taxon>
    </lineage>
</organism>
<dbReference type="InterPro" id="IPR004265">
    <property type="entry name" value="Dirigent"/>
</dbReference>
<evidence type="ECO:0000256" key="5">
    <source>
        <dbReference type="SAM" id="MobiDB-lite"/>
    </source>
</evidence>
<gene>
    <name evidence="6" type="ORF">Nepgr_000066</name>
</gene>
<sequence>MESFNLFVLPFKAINFLVVLSIAISCARSARILDELAPLAPETSPEASVPVETPVSSTTPVVAAPGGAASGTTTDASHELTFFMHDILGGANPSAKAVTGIVGNPAAGGQVPFAKPNGAVLPTSNGVPVNNGNSGLINNNNIPFLTGLSGTIPNVVQSGGNNFITGGNGFPVVNSAQLSAGMTIQKLMFGTLTVIDDQLTEGHDLSSGLVGKSQGFYIVSSVDGTSQTMAFTALFESGGYVDSLCFFGVHQTAVSESQLAIMGGTGKYVNAKGFATMTTLPAVDQHETDGVETVLQFTVYVTY</sequence>